<protein>
    <recommendedName>
        <fullName evidence="5">Dihydrodipicolinate synthase family protein</fullName>
    </recommendedName>
</protein>
<name>A0A2K8N2L4_9BACL</name>
<accession>A0A2K8N2L4</accession>
<dbReference type="Proteomes" id="UP000231932">
    <property type="component" value="Chromosome"/>
</dbReference>
<keyword evidence="4" id="KW-1185">Reference proteome</keyword>
<dbReference type="AlphaFoldDB" id="A0A2K8N2L4"/>
<dbReference type="PANTHER" id="PTHR12128:SF66">
    <property type="entry name" value="4-HYDROXY-2-OXOGLUTARATE ALDOLASE, MITOCHONDRIAL"/>
    <property type="match status" value="1"/>
</dbReference>
<dbReference type="EMBL" id="CP024955">
    <property type="protein sequence ID" value="ATY83774.1"/>
    <property type="molecule type" value="Genomic_DNA"/>
</dbReference>
<dbReference type="InterPro" id="IPR013785">
    <property type="entry name" value="Aldolase_TIM"/>
</dbReference>
<evidence type="ECO:0000313" key="4">
    <source>
        <dbReference type="Proteomes" id="UP000231932"/>
    </source>
</evidence>
<comment type="similarity">
    <text evidence="1">Belongs to the DapA family.</text>
</comment>
<reference evidence="4" key="1">
    <citation type="submission" date="2017-11" db="EMBL/GenBank/DDBJ databases">
        <title>Complete Genome Sequence of Kyrpidia sp. Strain EA-1, a thermophilic, hydrogen-oxidizing Bacterium, isolated from the Azores.</title>
        <authorList>
            <person name="Reiner J.E."/>
            <person name="Lapp C.J."/>
            <person name="Bunk B."/>
            <person name="Gescher J."/>
        </authorList>
    </citation>
    <scope>NUCLEOTIDE SEQUENCE [LARGE SCALE GENOMIC DNA]</scope>
    <source>
        <strain evidence="4">EA-1</strain>
    </source>
</reference>
<dbReference type="InterPro" id="IPR002220">
    <property type="entry name" value="DapA-like"/>
</dbReference>
<dbReference type="SMART" id="SM01130">
    <property type="entry name" value="DHDPS"/>
    <property type="match status" value="1"/>
</dbReference>
<dbReference type="GO" id="GO:0008840">
    <property type="term" value="F:4-hydroxy-tetrahydrodipicolinate synthase activity"/>
    <property type="evidence" value="ECO:0007669"/>
    <property type="project" value="TreeGrafter"/>
</dbReference>
<evidence type="ECO:0008006" key="5">
    <source>
        <dbReference type="Google" id="ProtNLM"/>
    </source>
</evidence>
<dbReference type="Pfam" id="PF00701">
    <property type="entry name" value="DHDPS"/>
    <property type="match status" value="1"/>
</dbReference>
<dbReference type="PANTHER" id="PTHR12128">
    <property type="entry name" value="DIHYDRODIPICOLINATE SYNTHASE"/>
    <property type="match status" value="1"/>
</dbReference>
<gene>
    <name evidence="3" type="ORF">CVV65_01245</name>
</gene>
<sequence length="347" mass="38531">MAKAVQADRERERWMNHIFPGGFPALWCPPITHYREDGSLDVERIEGHLAWMSGWVSGFLVPGSTSDGWEMSEDEEDQWVDLALRVAEEKGLFLWIGVLRGRGDEAAARIRQWMDRLAPGGAEDLMKRRIAGFAVCPPRGPGVTQDRVYDDLRQVAETGAPLCFYQIPQVTQSRVEPETLGRLIEEFGNVLALKDSSGEDRCAASAEVRGHIRLMRGAEGDYLQWWAEAGGIYDGFLLSTANAFGEAYARMFDAWRKGDKEAAQDLSRRLTAVMEKAFGLAQTLGVSNAFAAANKLIDHFYAHGPGAVEISGPRVRGGQQIPTLALEETGKVLREYGLLPERGYWAK</sequence>
<dbReference type="KEGG" id="kyr:CVV65_01245"/>
<evidence type="ECO:0000313" key="3">
    <source>
        <dbReference type="EMBL" id="ATY83774.1"/>
    </source>
</evidence>
<dbReference type="SUPFAM" id="SSF51569">
    <property type="entry name" value="Aldolase"/>
    <property type="match status" value="1"/>
</dbReference>
<keyword evidence="2" id="KW-0456">Lyase</keyword>
<dbReference type="CDD" id="cd00408">
    <property type="entry name" value="DHDPS-like"/>
    <property type="match status" value="1"/>
</dbReference>
<organism evidence="3 4">
    <name type="scientific">Kyrpidia spormannii</name>
    <dbReference type="NCBI Taxonomy" id="2055160"/>
    <lineage>
        <taxon>Bacteria</taxon>
        <taxon>Bacillati</taxon>
        <taxon>Bacillota</taxon>
        <taxon>Bacilli</taxon>
        <taxon>Bacillales</taxon>
        <taxon>Alicyclobacillaceae</taxon>
        <taxon>Kyrpidia</taxon>
    </lineage>
</organism>
<proteinExistence type="inferred from homology"/>
<evidence type="ECO:0000256" key="2">
    <source>
        <dbReference type="ARBA" id="ARBA00023239"/>
    </source>
</evidence>
<dbReference type="Gene3D" id="3.20.20.70">
    <property type="entry name" value="Aldolase class I"/>
    <property type="match status" value="1"/>
</dbReference>
<evidence type="ECO:0000256" key="1">
    <source>
        <dbReference type="ARBA" id="ARBA00007592"/>
    </source>
</evidence>